<comment type="caution">
    <text evidence="1">The sequence shown here is derived from an EMBL/GenBank/DDBJ whole genome shotgun (WGS) entry which is preliminary data.</text>
</comment>
<dbReference type="Proteomes" id="UP000403266">
    <property type="component" value="Unassembled WGS sequence"/>
</dbReference>
<keyword evidence="2" id="KW-1185">Reference proteome</keyword>
<evidence type="ECO:0000313" key="1">
    <source>
        <dbReference type="EMBL" id="MPR29704.1"/>
    </source>
</evidence>
<name>A0A5N7MUE3_9HYPH</name>
<gene>
    <name evidence="1" type="ORF">FS320_32650</name>
</gene>
<organism evidence="1 2">
    <name type="scientific">Microvirga tunisiensis</name>
    <dbReference type="NCBI Taxonomy" id="2108360"/>
    <lineage>
        <taxon>Bacteria</taxon>
        <taxon>Pseudomonadati</taxon>
        <taxon>Pseudomonadota</taxon>
        <taxon>Alphaproteobacteria</taxon>
        <taxon>Hyphomicrobiales</taxon>
        <taxon>Methylobacteriaceae</taxon>
        <taxon>Microvirga</taxon>
    </lineage>
</organism>
<sequence>MKKIIGTFNNEPIHLEAKPIADSGTELDAVLPAGSVVEARFQFALPVAATRRQVLEWINLSLGYGSMSDCPLGNFDVEAIREPVLTDLGMTTDLHEVRDRVIQRYRRKPD</sequence>
<evidence type="ECO:0000313" key="2">
    <source>
        <dbReference type="Proteomes" id="UP000403266"/>
    </source>
</evidence>
<dbReference type="EMBL" id="VOSK01000259">
    <property type="protein sequence ID" value="MPR29704.1"/>
    <property type="molecule type" value="Genomic_DNA"/>
</dbReference>
<protein>
    <submittedName>
        <fullName evidence="1">Uncharacterized protein</fullName>
    </submittedName>
</protein>
<dbReference type="AlphaFoldDB" id="A0A5N7MUE3"/>
<proteinExistence type="predicted"/>
<dbReference type="RefSeq" id="WP_152716587.1">
    <property type="nucleotide sequence ID" value="NZ_VOSJ01000089.1"/>
</dbReference>
<accession>A0A5N7MUE3</accession>
<reference evidence="1 2" key="1">
    <citation type="journal article" date="2019" name="Syst. Appl. Microbiol.">
        <title>Microvirga tunisiensis sp. nov., a root nodule symbiotic bacterium isolated from Lupinus micranthus and L. luteus grown in Northern Tunisia.</title>
        <authorList>
            <person name="Msaddak A."/>
            <person name="Rejili M."/>
            <person name="Duran D."/>
            <person name="Mars M."/>
            <person name="Palacios J.M."/>
            <person name="Ruiz-Argueso T."/>
            <person name="Rey L."/>
            <person name="Imperial J."/>
        </authorList>
    </citation>
    <scope>NUCLEOTIDE SEQUENCE [LARGE SCALE GENOMIC DNA]</scope>
    <source>
        <strain evidence="1 2">Lmie10</strain>
    </source>
</reference>